<accession>A0AB94ID30</accession>
<proteinExistence type="predicted"/>
<comment type="caution">
    <text evidence="1">The sequence shown here is derived from an EMBL/GenBank/DDBJ whole genome shotgun (WGS) entry which is preliminary data.</text>
</comment>
<dbReference type="RefSeq" id="WP_024495922.1">
    <property type="nucleotide sequence ID" value="NZ_AWGA01000044.1"/>
</dbReference>
<name>A0AB94ID30_9GAMM</name>
<reference evidence="1 2" key="1">
    <citation type="journal article" date="2014" name="Appl. Environ. Microbiol.">
        <title>Genomic features of a bumble bee symbiont reflect its host environment.</title>
        <authorList>
            <person name="Martinson V.G."/>
            <person name="Magoc T."/>
            <person name="Koch H."/>
            <person name="Salzberg S.L."/>
            <person name="Moran N.A."/>
        </authorList>
    </citation>
    <scope>NUCLEOTIDE SEQUENCE [LARGE SCALE GENOMIC DNA]</scope>
    <source>
        <strain evidence="1 2">Bimp</strain>
    </source>
</reference>
<evidence type="ECO:0000313" key="2">
    <source>
        <dbReference type="Proteomes" id="UP000506160"/>
    </source>
</evidence>
<dbReference type="Proteomes" id="UP000506160">
    <property type="component" value="Unassembled WGS sequence"/>
</dbReference>
<evidence type="ECO:0000313" key="1">
    <source>
        <dbReference type="EMBL" id="TEA27330.1"/>
    </source>
</evidence>
<protein>
    <submittedName>
        <fullName evidence="1">Uncharacterized protein</fullName>
    </submittedName>
</protein>
<dbReference type="EMBL" id="AWGA01000044">
    <property type="protein sequence ID" value="TEA27330.1"/>
    <property type="molecule type" value="Genomic_DNA"/>
</dbReference>
<sequence>MIKKTELLTLLSSDSELKKDIYSVCERIIEYVCSVSNKNALRYIPYYSLCERTGASAEEVLLAISYLSGINYPILNVKFELIEFEDSEPIQISNEDIIEARLTNTLIHPIKGIPVDNYKNKVFMYFCISDLGKEIIYE</sequence>
<keyword evidence="2" id="KW-1185">Reference proteome</keyword>
<dbReference type="AlphaFoldDB" id="A0AB94ID30"/>
<gene>
    <name evidence="1" type="ORF">O970_04295</name>
</gene>
<organism evidence="1 2">
    <name type="scientific">Candidatus Schmidhempelia bombi str. Bimp</name>
    <dbReference type="NCBI Taxonomy" id="1387197"/>
    <lineage>
        <taxon>Bacteria</taxon>
        <taxon>Pseudomonadati</taxon>
        <taxon>Pseudomonadota</taxon>
        <taxon>Gammaproteobacteria</taxon>
        <taxon>Orbales</taxon>
        <taxon>Orbaceae</taxon>
        <taxon>Candidatus Schmidhempelia</taxon>
    </lineage>
</organism>